<dbReference type="Proteomes" id="UP000563524">
    <property type="component" value="Unassembled WGS sequence"/>
</dbReference>
<reference evidence="4 5" key="1">
    <citation type="submission" date="2020-08" db="EMBL/GenBank/DDBJ databases">
        <title>Genomic Encyclopedia of Type Strains, Phase IV (KMG-IV): sequencing the most valuable type-strain genomes for metagenomic binning, comparative biology and taxonomic classification.</title>
        <authorList>
            <person name="Goeker M."/>
        </authorList>
    </citation>
    <scope>NUCLEOTIDE SEQUENCE [LARGE SCALE GENOMIC DNA]</scope>
    <source>
        <strain evidence="4 5">DSM 102850</strain>
    </source>
</reference>
<dbReference type="GO" id="GO:0006302">
    <property type="term" value="P:double-strand break repair"/>
    <property type="evidence" value="ECO:0007669"/>
    <property type="project" value="InterPro"/>
</dbReference>
<feature type="coiled-coil region" evidence="1">
    <location>
        <begin position="330"/>
        <end position="384"/>
    </location>
</feature>
<dbReference type="Gene3D" id="3.40.50.300">
    <property type="entry name" value="P-loop containing nucleotide triphosphate hydrolases"/>
    <property type="match status" value="2"/>
</dbReference>
<feature type="coiled-coil region" evidence="1">
    <location>
        <begin position="567"/>
        <end position="594"/>
    </location>
</feature>
<sequence>MRIEAIRLRNVRAFGEAGLALEGLTDGLNVLSAPNEFGKSTVFDALRALLFHKHTTTHREVKSLEPDPNPGGGAPEVTLDLTSPEGRFRVEKRFLRRRMAQVTDLTTGRKVAEADDAERWLRALIGADRPGQGPTGLLWVEQGASLRQPDAEEGRGDAVYDALGEEVAEVTGGERARRVLTKARERLDVLVTKERRSPKAGGPYRAAVDLAEALRAEVDVLTARARASRVTREELALAEDELARLGSGEAAAEREAALAAARARLAAAEGAAAKLDGAREAARRTREAEGAARLALERRNEEEGEARAAFATAEAAAARRDASRTSLETAKAASSKADEAAREAAVAERAASTLRDRAIAARQALAASEKLERLGRDLEAARSAHRALADLPKPRPLPDLAELERARTRVLTAEARAEAVRVRLVVEAAEGATLDGAPLAPGTRALSGPVRVAAPGLTLRIEVPDAAEERELTAAHDALCAALEKAGAESVEAARSQVERAREAAAERRRLEEGLTRLAPEGLGALERQAEEAAEAAILPDDVPDEAEAAAALRDASQRAAKAIGAAETARRHLDEAREAASSANEKAAVADARAADARSRLGAVEAWDEAWGTLTAALDTAQAERARAEAALAEAEAQLPDTEGLSAEVDRLAQAARNREQRILHLNREAARLRAELTRDRAEGADERLASVKGQLEAAEADAARYEREADALTLLIDTLSGAQAERRERFLAPVMAELAPLLAAVFPGGALSLTEGLSPDVLVRDGGTEAVERLSGGTREQLAILTRLGFARLMAKGGHPVPVVLDDALVFADDARIARMFNALNLAARDVQVLALTCRQAAFEGLGGTLLTPRPMTVS</sequence>
<accession>A0A840I1T2</accession>
<dbReference type="InterPro" id="IPR027417">
    <property type="entry name" value="P-loop_NTPase"/>
</dbReference>
<evidence type="ECO:0000313" key="5">
    <source>
        <dbReference type="Proteomes" id="UP000563524"/>
    </source>
</evidence>
<dbReference type="EMBL" id="JACHOB010000001">
    <property type="protein sequence ID" value="MBB4658148.1"/>
    <property type="molecule type" value="Genomic_DNA"/>
</dbReference>
<comment type="caution">
    <text evidence="4">The sequence shown here is derived from an EMBL/GenBank/DDBJ whole genome shotgun (WGS) entry which is preliminary data.</text>
</comment>
<evidence type="ECO:0000313" key="4">
    <source>
        <dbReference type="EMBL" id="MBB4658148.1"/>
    </source>
</evidence>
<protein>
    <recommendedName>
        <fullName evidence="3">Rad50/SbcC-type AAA domain-containing protein</fullName>
    </recommendedName>
</protein>
<dbReference type="AlphaFoldDB" id="A0A840I1T2"/>
<evidence type="ECO:0000256" key="2">
    <source>
        <dbReference type="SAM" id="MobiDB-lite"/>
    </source>
</evidence>
<dbReference type="SUPFAM" id="SSF52540">
    <property type="entry name" value="P-loop containing nucleoside triphosphate hydrolases"/>
    <property type="match status" value="1"/>
</dbReference>
<feature type="coiled-coil region" evidence="1">
    <location>
        <begin position="619"/>
        <end position="717"/>
    </location>
</feature>
<keyword evidence="5" id="KW-1185">Reference proteome</keyword>
<evidence type="ECO:0000259" key="3">
    <source>
        <dbReference type="Pfam" id="PF13476"/>
    </source>
</evidence>
<gene>
    <name evidence="4" type="ORF">GGQ59_000648</name>
</gene>
<name>A0A840I1T2_9PROT</name>
<proteinExistence type="predicted"/>
<organism evidence="4 5">
    <name type="scientific">Parvularcula dongshanensis</name>
    <dbReference type="NCBI Taxonomy" id="1173995"/>
    <lineage>
        <taxon>Bacteria</taxon>
        <taxon>Pseudomonadati</taxon>
        <taxon>Pseudomonadota</taxon>
        <taxon>Alphaproteobacteria</taxon>
        <taxon>Parvularculales</taxon>
        <taxon>Parvularculaceae</taxon>
        <taxon>Parvularcula</taxon>
    </lineage>
</organism>
<dbReference type="RefSeq" id="WP_183815753.1">
    <property type="nucleotide sequence ID" value="NZ_JACHOB010000001.1"/>
</dbReference>
<dbReference type="InterPro" id="IPR038729">
    <property type="entry name" value="Rad50/SbcC_AAA"/>
</dbReference>
<dbReference type="PANTHER" id="PTHR41259:SF1">
    <property type="entry name" value="DOUBLE-STRAND BREAK REPAIR RAD50 ATPASE, PUTATIVE-RELATED"/>
    <property type="match status" value="1"/>
</dbReference>
<dbReference type="Pfam" id="PF13476">
    <property type="entry name" value="AAA_23"/>
    <property type="match status" value="1"/>
</dbReference>
<feature type="region of interest" description="Disordered" evidence="2">
    <location>
        <begin position="57"/>
        <end position="77"/>
    </location>
</feature>
<keyword evidence="1" id="KW-0175">Coiled coil</keyword>
<feature type="domain" description="Rad50/SbcC-type AAA" evidence="3">
    <location>
        <begin position="6"/>
        <end position="129"/>
    </location>
</feature>
<dbReference type="GO" id="GO:0016887">
    <property type="term" value="F:ATP hydrolysis activity"/>
    <property type="evidence" value="ECO:0007669"/>
    <property type="project" value="InterPro"/>
</dbReference>
<evidence type="ECO:0000256" key="1">
    <source>
        <dbReference type="SAM" id="Coils"/>
    </source>
</evidence>
<dbReference type="PANTHER" id="PTHR41259">
    <property type="entry name" value="DOUBLE-STRAND BREAK REPAIR RAD50 ATPASE, PUTATIVE-RELATED"/>
    <property type="match status" value="1"/>
</dbReference>